<evidence type="ECO:0000313" key="3">
    <source>
        <dbReference type="EMBL" id="KAF4408864.1"/>
    </source>
</evidence>
<feature type="compositionally biased region" description="Gly residues" evidence="1">
    <location>
        <begin position="607"/>
        <end position="620"/>
    </location>
</feature>
<dbReference type="InterPro" id="IPR014729">
    <property type="entry name" value="Rossmann-like_a/b/a_fold"/>
</dbReference>
<name>A0ABQ7FIQ7_9ACTN</name>
<accession>A0ABQ7FIQ7</accession>
<dbReference type="Proteomes" id="UP000621266">
    <property type="component" value="Unassembled WGS sequence"/>
</dbReference>
<dbReference type="Pfam" id="PF00733">
    <property type="entry name" value="Asn_synthase"/>
    <property type="match status" value="1"/>
</dbReference>
<dbReference type="InterPro" id="IPR001962">
    <property type="entry name" value="Asn_synthase"/>
</dbReference>
<dbReference type="EMBL" id="WHPN01000259">
    <property type="protein sequence ID" value="KAF4408864.1"/>
    <property type="molecule type" value="Genomic_DNA"/>
</dbReference>
<evidence type="ECO:0000313" key="4">
    <source>
        <dbReference type="Proteomes" id="UP000621266"/>
    </source>
</evidence>
<gene>
    <name evidence="3" type="ORF">GCU69_11905</name>
</gene>
<keyword evidence="4" id="KW-1185">Reference proteome</keyword>
<feature type="region of interest" description="Disordered" evidence="1">
    <location>
        <begin position="602"/>
        <end position="640"/>
    </location>
</feature>
<dbReference type="Gene3D" id="3.40.50.620">
    <property type="entry name" value="HUPs"/>
    <property type="match status" value="1"/>
</dbReference>
<proteinExistence type="predicted"/>
<dbReference type="SUPFAM" id="SSF52402">
    <property type="entry name" value="Adenine nucleotide alpha hydrolases-like"/>
    <property type="match status" value="1"/>
</dbReference>
<feature type="compositionally biased region" description="Basic and acidic residues" evidence="1">
    <location>
        <begin position="627"/>
        <end position="640"/>
    </location>
</feature>
<sequence length="640" mass="69396">MNTGVKARWYFVALPDRDEARAVAARVATGATRVVRHASGRPWLIAHLPQEQITVGEAGADRVAVLGWSSATGGTLRREAGRAGNVAALDELSHTLDGCFSLVASVDGTTRAQGTAAGVRRVFHARIDGVTVVSDRADVLAELGGFPLDETSLTLRLFRKLPHPLAEEPLWRGVEPVPADAYVAVDRRGQLARTACWWRRPEPLLSREAGAERLRDALAGAVAARTRHGGRVHCDLSGGFDSTPITYFAAQGPADVVATTAYNRDPGGGEDLIWARRALPVMPRVVEHVTVTTESMPRFYGGLAGESLPLDDPSDAYRAAPRLLHMMRAAAAHDTRIHFNGQGGDEALTGWLKWEHTLFGTRPLLALRRIRQHQLLEGLTAREAFGGLRDRRTHRRWFTDTVVGAPVRGTGPRGQARPKVSMDWDHVIQWPAWVTRDARQAAGQRLRALARDLTPLGPDIASHAELAAIREGTRIARGTLQLGATLGMSYDAPLSDDRVIEACLAVRREERTSPLEFKPLMREAMRGLLPGDFLRRTRKTGGAAQSVRGLAEHGAELVELCRGSALSELGVIDMDTLREQAFPKDRWMNVRDIDTTLNCAMFAPGTESGGPRGGLPGGTSAGAEGDQDTKERKSDESAAA</sequence>
<reference evidence="3 4" key="1">
    <citation type="submission" date="2019-10" db="EMBL/GenBank/DDBJ databases">
        <title>Streptomyces tenebrisbrunneis sp.nov., an endogenous actinomycete isolated from of Lycium ruthenicum.</title>
        <authorList>
            <person name="Ma L."/>
        </authorList>
    </citation>
    <scope>NUCLEOTIDE SEQUENCE [LARGE SCALE GENOMIC DNA]</scope>
    <source>
        <strain evidence="3 4">TRM 66187</strain>
    </source>
</reference>
<feature type="domain" description="Asparagine synthetase" evidence="2">
    <location>
        <begin position="214"/>
        <end position="579"/>
    </location>
</feature>
<evidence type="ECO:0000259" key="2">
    <source>
        <dbReference type="Pfam" id="PF00733"/>
    </source>
</evidence>
<protein>
    <submittedName>
        <fullName evidence="3">Asparagine synthase</fullName>
    </submittedName>
</protein>
<evidence type="ECO:0000256" key="1">
    <source>
        <dbReference type="SAM" id="MobiDB-lite"/>
    </source>
</evidence>
<dbReference type="RefSeq" id="WP_156205954.1">
    <property type="nucleotide sequence ID" value="NZ_WHPN01000259.1"/>
</dbReference>
<organism evidence="3 4">
    <name type="scientific">Streptomyces lycii</name>
    <dbReference type="NCBI Taxonomy" id="2654337"/>
    <lineage>
        <taxon>Bacteria</taxon>
        <taxon>Bacillati</taxon>
        <taxon>Actinomycetota</taxon>
        <taxon>Actinomycetes</taxon>
        <taxon>Kitasatosporales</taxon>
        <taxon>Streptomycetaceae</taxon>
        <taxon>Streptomyces</taxon>
    </lineage>
</organism>
<comment type="caution">
    <text evidence="3">The sequence shown here is derived from an EMBL/GenBank/DDBJ whole genome shotgun (WGS) entry which is preliminary data.</text>
</comment>